<evidence type="ECO:0000313" key="3">
    <source>
        <dbReference type="Proteomes" id="UP001141327"/>
    </source>
</evidence>
<feature type="region of interest" description="Disordered" evidence="1">
    <location>
        <begin position="78"/>
        <end position="126"/>
    </location>
</feature>
<keyword evidence="3" id="KW-1185">Reference proteome</keyword>
<evidence type="ECO:0000313" key="2">
    <source>
        <dbReference type="EMBL" id="KAJ4454171.1"/>
    </source>
</evidence>
<sequence length="126" mass="14370">MTHEHIVNERVQAVCHVQKEDNRIQRNLVGAWGKLPPRDLPPGNEPELSADVELKKCCRTVAQVLTCRGSSPQYLSATHHAVQTRMGTRRVVPERSEEKPSDDQYIRAKGMRHPEYHPEFHSPSEA</sequence>
<name>A0ABQ8U8J2_9EUKA</name>
<dbReference type="EMBL" id="JAPMOS010000179">
    <property type="protein sequence ID" value="KAJ4454171.1"/>
    <property type="molecule type" value="Genomic_DNA"/>
</dbReference>
<dbReference type="Proteomes" id="UP001141327">
    <property type="component" value="Unassembled WGS sequence"/>
</dbReference>
<accession>A0ABQ8U8J2</accession>
<reference evidence="2" key="1">
    <citation type="journal article" date="2022" name="bioRxiv">
        <title>Genomics of Preaxostyla Flagellates Illuminates Evolutionary Transitions and the Path Towards Mitochondrial Loss.</title>
        <authorList>
            <person name="Novak L.V.F."/>
            <person name="Treitli S.C."/>
            <person name="Pyrih J."/>
            <person name="Halakuc P."/>
            <person name="Pipaliya S.V."/>
            <person name="Vacek V."/>
            <person name="Brzon O."/>
            <person name="Soukal P."/>
            <person name="Eme L."/>
            <person name="Dacks J.B."/>
            <person name="Karnkowska A."/>
            <person name="Elias M."/>
            <person name="Hampl V."/>
        </authorList>
    </citation>
    <scope>NUCLEOTIDE SEQUENCE</scope>
    <source>
        <strain evidence="2">RCP-MX</strain>
    </source>
</reference>
<feature type="compositionally biased region" description="Basic and acidic residues" evidence="1">
    <location>
        <begin position="91"/>
        <end position="126"/>
    </location>
</feature>
<gene>
    <name evidence="2" type="ORF">PAPYR_11195</name>
</gene>
<protein>
    <submittedName>
        <fullName evidence="2">Uncharacterized protein</fullName>
    </submittedName>
</protein>
<evidence type="ECO:0000256" key="1">
    <source>
        <dbReference type="SAM" id="MobiDB-lite"/>
    </source>
</evidence>
<proteinExistence type="predicted"/>
<comment type="caution">
    <text evidence="2">The sequence shown here is derived from an EMBL/GenBank/DDBJ whole genome shotgun (WGS) entry which is preliminary data.</text>
</comment>
<organism evidence="2 3">
    <name type="scientific">Paratrimastix pyriformis</name>
    <dbReference type="NCBI Taxonomy" id="342808"/>
    <lineage>
        <taxon>Eukaryota</taxon>
        <taxon>Metamonada</taxon>
        <taxon>Preaxostyla</taxon>
        <taxon>Paratrimastigidae</taxon>
        <taxon>Paratrimastix</taxon>
    </lineage>
</organism>